<evidence type="ECO:0000256" key="1">
    <source>
        <dbReference type="SAM" id="MobiDB-lite"/>
    </source>
</evidence>
<organism evidence="2 3">
    <name type="scientific">Microbotryum silenes-dioicae</name>
    <dbReference type="NCBI Taxonomy" id="796604"/>
    <lineage>
        <taxon>Eukaryota</taxon>
        <taxon>Fungi</taxon>
        <taxon>Dikarya</taxon>
        <taxon>Basidiomycota</taxon>
        <taxon>Pucciniomycotina</taxon>
        <taxon>Microbotryomycetes</taxon>
        <taxon>Microbotryales</taxon>
        <taxon>Microbotryaceae</taxon>
        <taxon>Microbotryum</taxon>
    </lineage>
</organism>
<keyword evidence="3" id="KW-1185">Reference proteome</keyword>
<dbReference type="AlphaFoldDB" id="A0A2X0NUX1"/>
<feature type="region of interest" description="Disordered" evidence="1">
    <location>
        <begin position="87"/>
        <end position="108"/>
    </location>
</feature>
<feature type="compositionally biased region" description="Polar residues" evidence="1">
    <location>
        <begin position="1"/>
        <end position="15"/>
    </location>
</feature>
<dbReference type="GO" id="GO:0008270">
    <property type="term" value="F:zinc ion binding"/>
    <property type="evidence" value="ECO:0007669"/>
    <property type="project" value="InterPro"/>
</dbReference>
<dbReference type="EMBL" id="FQNC01000014">
    <property type="protein sequence ID" value="SGY16068.1"/>
    <property type="molecule type" value="Genomic_DNA"/>
</dbReference>
<dbReference type="SUPFAM" id="SSF57701">
    <property type="entry name" value="Zn2/Cys6 DNA-binding domain"/>
    <property type="match status" value="1"/>
</dbReference>
<protein>
    <submittedName>
        <fullName evidence="2">BQ5605_C012g06750 protein</fullName>
    </submittedName>
</protein>
<reference evidence="2 3" key="1">
    <citation type="submission" date="2016-11" db="EMBL/GenBank/DDBJ databases">
        <authorList>
            <person name="Jaros S."/>
            <person name="Januszkiewicz K."/>
            <person name="Wedrychowicz H."/>
        </authorList>
    </citation>
    <scope>NUCLEOTIDE SEQUENCE [LARGE SCALE GENOMIC DNA]</scope>
</reference>
<dbReference type="Proteomes" id="UP000249464">
    <property type="component" value="Unassembled WGS sequence"/>
</dbReference>
<evidence type="ECO:0000313" key="3">
    <source>
        <dbReference type="Proteomes" id="UP000249464"/>
    </source>
</evidence>
<sequence>MSSTGSPEANASSTQVKRGARACVRCRAGKARCVAPSGNPPQVLSLTEKARLPSNDLALFRCERCKNTNSACVFETPMHAKAVDEERIERMESSQSESTRLLLEEPAY</sequence>
<dbReference type="GO" id="GO:0000981">
    <property type="term" value="F:DNA-binding transcription factor activity, RNA polymerase II-specific"/>
    <property type="evidence" value="ECO:0007669"/>
    <property type="project" value="InterPro"/>
</dbReference>
<proteinExistence type="predicted"/>
<dbReference type="Gene3D" id="4.10.240.10">
    <property type="entry name" value="Zn(2)-C6 fungal-type DNA-binding domain"/>
    <property type="match status" value="1"/>
</dbReference>
<gene>
    <name evidence="2" type="primary">BQ5605_C012g06750</name>
    <name evidence="2" type="ORF">BQ5605_C012G06750</name>
</gene>
<accession>A0A2X0NUX1</accession>
<evidence type="ECO:0000313" key="2">
    <source>
        <dbReference type="EMBL" id="SGY16068.1"/>
    </source>
</evidence>
<feature type="region of interest" description="Disordered" evidence="1">
    <location>
        <begin position="1"/>
        <end position="20"/>
    </location>
</feature>
<dbReference type="InterPro" id="IPR036864">
    <property type="entry name" value="Zn2-C6_fun-type_DNA-bd_sf"/>
</dbReference>
<dbReference type="STRING" id="796604.A0A2X0NUX1"/>
<name>A0A2X0NUX1_9BASI</name>